<dbReference type="PANTHER" id="PTHR42831">
    <property type="entry name" value="FE-S PROTEIN MATURATION AUXILIARY FACTOR YITW"/>
    <property type="match status" value="1"/>
</dbReference>
<dbReference type="SUPFAM" id="SSF117916">
    <property type="entry name" value="Fe-S cluster assembly (FSCA) domain-like"/>
    <property type="match status" value="1"/>
</dbReference>
<evidence type="ECO:0000313" key="3">
    <source>
        <dbReference type="EMBL" id="RSK45381.1"/>
    </source>
</evidence>
<dbReference type="AlphaFoldDB" id="A0A3R9NEJ5"/>
<dbReference type="InterPro" id="IPR052339">
    <property type="entry name" value="Fe-S_Maturation_MIP18"/>
</dbReference>
<evidence type="ECO:0000259" key="1">
    <source>
        <dbReference type="Pfam" id="PF01883"/>
    </source>
</evidence>
<dbReference type="NCBIfam" id="TIGR02159">
    <property type="entry name" value="PA_CoA_Oxy4"/>
    <property type="match status" value="1"/>
</dbReference>
<evidence type="ECO:0000259" key="2">
    <source>
        <dbReference type="Pfam" id="PF23451"/>
    </source>
</evidence>
<gene>
    <name evidence="3" type="primary">paaJ</name>
    <name evidence="3" type="ORF">EI291_18695</name>
</gene>
<dbReference type="Proteomes" id="UP000273500">
    <property type="component" value="Unassembled WGS sequence"/>
</dbReference>
<dbReference type="InterPro" id="IPR056572">
    <property type="entry name" value="Zn_ribbon_PaaD"/>
</dbReference>
<dbReference type="Gene3D" id="3.30.300.130">
    <property type="entry name" value="Fe-S cluster assembly (FSCA)"/>
    <property type="match status" value="1"/>
</dbReference>
<comment type="caution">
    <text evidence="3">The sequence shown here is derived from an EMBL/GenBank/DDBJ whole genome shotgun (WGS) entry which is preliminary data.</text>
</comment>
<accession>A0A3R9NEJ5</accession>
<dbReference type="InterPro" id="IPR002744">
    <property type="entry name" value="MIP18-like"/>
</dbReference>
<evidence type="ECO:0000313" key="4">
    <source>
        <dbReference type="Proteomes" id="UP000273500"/>
    </source>
</evidence>
<dbReference type="Pfam" id="PF01883">
    <property type="entry name" value="FeS_assembly_P"/>
    <property type="match status" value="1"/>
</dbReference>
<protein>
    <submittedName>
        <fullName evidence="3">Phenylacetate-CoA oxygenase subunit PaaJ</fullName>
    </submittedName>
</protein>
<dbReference type="InterPro" id="IPR034904">
    <property type="entry name" value="FSCA_dom_sf"/>
</dbReference>
<keyword evidence="4" id="KW-1185">Reference proteome</keyword>
<sequence>MTVPTNTLPTEDHIWQLLEEVSDPEIPVLSILDLGIVRGVELRGDEVHVTITPTYSGCPAMNTIATEIRLRLLAEGMTNLHIHNQLSPAWTTDWMSAAGRQKLEDYGIAPPVDGTASGHMLNLFGADTAVRCPLCKSTHTHLVSQFGSTACKAHYQCDDCLEPFDYFKCHA</sequence>
<dbReference type="PANTHER" id="PTHR42831:SF3">
    <property type="entry name" value="1,2-PHENYLACETYL-COA EPOXIDASE, SUBUNIT D-RELATED"/>
    <property type="match status" value="1"/>
</dbReference>
<reference evidence="3 4" key="1">
    <citation type="submission" date="2018-12" db="EMBL/GenBank/DDBJ databases">
        <authorList>
            <person name="Feng G."/>
            <person name="Zhu H."/>
        </authorList>
    </citation>
    <scope>NUCLEOTIDE SEQUENCE [LARGE SCALE GENOMIC DNA]</scope>
    <source>
        <strain evidence="3 4">KCTC 12533</strain>
    </source>
</reference>
<dbReference type="Pfam" id="PF23451">
    <property type="entry name" value="Zn_ribbon_PaaD"/>
    <property type="match status" value="1"/>
</dbReference>
<feature type="domain" description="PaaD zinc beta ribbon" evidence="2">
    <location>
        <begin position="122"/>
        <end position="168"/>
    </location>
</feature>
<feature type="domain" description="MIP18 family-like" evidence="1">
    <location>
        <begin position="11"/>
        <end position="69"/>
    </location>
</feature>
<proteinExistence type="predicted"/>
<dbReference type="OrthoDB" id="3684942at2"/>
<dbReference type="EMBL" id="RWIT01000014">
    <property type="protein sequence ID" value="RSK45381.1"/>
    <property type="molecule type" value="Genomic_DNA"/>
</dbReference>
<organism evidence="3 4">
    <name type="scientific">Hymenobacter rigui</name>
    <dbReference type="NCBI Taxonomy" id="334424"/>
    <lineage>
        <taxon>Bacteria</taxon>
        <taxon>Pseudomonadati</taxon>
        <taxon>Bacteroidota</taxon>
        <taxon>Cytophagia</taxon>
        <taxon>Cytophagales</taxon>
        <taxon>Hymenobacteraceae</taxon>
        <taxon>Hymenobacter</taxon>
    </lineage>
</organism>
<dbReference type="InterPro" id="IPR011883">
    <property type="entry name" value="PaaD-like"/>
</dbReference>
<name>A0A3R9NEJ5_9BACT</name>